<reference evidence="1 2" key="1">
    <citation type="submission" date="2014-06" db="EMBL/GenBank/DDBJ databases">
        <authorList>
            <person name="Swart Estienne"/>
        </authorList>
    </citation>
    <scope>NUCLEOTIDE SEQUENCE [LARGE SCALE GENOMIC DNA]</scope>
    <source>
        <strain evidence="1 2">130c</strain>
    </source>
</reference>
<accession>A0A078A4B6</accession>
<evidence type="ECO:0000313" key="2">
    <source>
        <dbReference type="Proteomes" id="UP000039865"/>
    </source>
</evidence>
<dbReference type="InParanoid" id="A0A078A4B6"/>
<sequence>MEAHLQKCQKNLDNVDNGDQSNLANFQDSRNDYRELADNTIKSQLLPDINTNNNQQQIQNQNFSQQNRVQYQPNDQSLNVIQPIYIPMPYPVIQYQAVPSYVQMPPDYIRNAQNQNSNINQRQDINNQEIIQFHSSQEYNKQKYQQTNEQDLTQQYKKYYNSEAYKDQYVKTIEEHRLKSKSKDIYNDEYLRQDIRINIDQTLNTNLNSISLTVNDQQPAIKFKSDLQNDLQQIKVELDSNRLNESIKNLQLAKQMDMIREKQVKSEMKRMHNDINYQNSLNNNSTSIFISHKHLNKPFGYQNSDSNDEDNDLQKIEMYEKYRSERQKMLMDQLKSFSKFTQSKTSKHVSNRDFEKSHGQLIYTYGAHELGKKKQSYLPIYGASSDPLILEIEERNKKRLKFMKNLESGSRNIMIGDTYDGEYEF</sequence>
<gene>
    <name evidence="1" type="primary">Contig12772.g13620</name>
    <name evidence="1" type="ORF">STYLEM_6066</name>
</gene>
<keyword evidence="2" id="KW-1185">Reference proteome</keyword>
<dbReference type="AlphaFoldDB" id="A0A078A4B6"/>
<protein>
    <submittedName>
        <fullName evidence="1">Uncharacterized protein</fullName>
    </submittedName>
</protein>
<evidence type="ECO:0000313" key="1">
    <source>
        <dbReference type="EMBL" id="CDW77098.1"/>
    </source>
</evidence>
<name>A0A078A4B6_STYLE</name>
<proteinExistence type="predicted"/>
<dbReference type="Proteomes" id="UP000039865">
    <property type="component" value="Unassembled WGS sequence"/>
</dbReference>
<dbReference type="EMBL" id="CCKQ01005838">
    <property type="protein sequence ID" value="CDW77098.1"/>
    <property type="molecule type" value="Genomic_DNA"/>
</dbReference>
<organism evidence="1 2">
    <name type="scientific">Stylonychia lemnae</name>
    <name type="common">Ciliate</name>
    <dbReference type="NCBI Taxonomy" id="5949"/>
    <lineage>
        <taxon>Eukaryota</taxon>
        <taxon>Sar</taxon>
        <taxon>Alveolata</taxon>
        <taxon>Ciliophora</taxon>
        <taxon>Intramacronucleata</taxon>
        <taxon>Spirotrichea</taxon>
        <taxon>Stichotrichia</taxon>
        <taxon>Sporadotrichida</taxon>
        <taxon>Oxytrichidae</taxon>
        <taxon>Stylonychinae</taxon>
        <taxon>Stylonychia</taxon>
    </lineage>
</organism>